<evidence type="ECO:0000313" key="3">
    <source>
        <dbReference type="EMBL" id="TKK70171.1"/>
    </source>
</evidence>
<feature type="domain" description="DUF5723" evidence="2">
    <location>
        <begin position="43"/>
        <end position="435"/>
    </location>
</feature>
<sequence>MKCFRLAIFLYCSSFTLAIAKAQSFTGYDVASYSGVYGTLYNPANILDHRVRADVNLAGFSFSEANNIVKLQFRNTDNGATLNFPTHKTGRAGFQTDILGPSFMVRLSDKHAFAISTRFRAQANVDKLSAPVLNLSLLKDVKSLNHLPITAPGGTIQAHAWNELAFTYSRQVAISDLGVWKAAISLKFTGGQGAAYFKANNLRFIYNDSLRTNQALREAYGGAANTSGNINLAYANFMDDWGDTHNYHFFRQPGIAADIGVTYEYRDVMQVYETAYNENTLNYKWKAGASVTDIGSIKYNASPNSASVRFAGQTYVFNDLAVPADSSSLQQIVRYYKTTFNGSNGAPYFTMALPTTLHVMFDYSFNKWFSTAAHFSMPLLGAAFPYYTGTHNLSMLTITPRAELPWVGAYLPISYHFAAGLQVGSAVRLGPLVIGSATAASSILLGKGKGVDAYFILRIPFFGYREYKEKDRAPVHNKWSKLARKIFGCPRL</sequence>
<keyword evidence="1" id="KW-0732">Signal</keyword>
<dbReference type="RefSeq" id="WP_137260716.1">
    <property type="nucleotide sequence ID" value="NZ_SZQL01000003.1"/>
</dbReference>
<dbReference type="InterPro" id="IPR043781">
    <property type="entry name" value="DUF5723"/>
</dbReference>
<dbReference type="Proteomes" id="UP000305848">
    <property type="component" value="Unassembled WGS sequence"/>
</dbReference>
<keyword evidence="4" id="KW-1185">Reference proteome</keyword>
<dbReference type="Pfam" id="PF18990">
    <property type="entry name" value="DUF5723"/>
    <property type="match status" value="1"/>
</dbReference>
<protein>
    <recommendedName>
        <fullName evidence="2">DUF5723 domain-containing protein</fullName>
    </recommendedName>
</protein>
<reference evidence="3 4" key="1">
    <citation type="submission" date="2019-05" db="EMBL/GenBank/DDBJ databases">
        <title>Panacibacter sp. strain 17mud1-8 Genome sequencing and assembly.</title>
        <authorList>
            <person name="Chhetri G."/>
        </authorList>
    </citation>
    <scope>NUCLEOTIDE SEQUENCE [LARGE SCALE GENOMIC DNA]</scope>
    <source>
        <strain evidence="3 4">17mud1-8</strain>
    </source>
</reference>
<name>A0A4U3L4Q5_9BACT</name>
<comment type="caution">
    <text evidence="3">The sequence shown here is derived from an EMBL/GenBank/DDBJ whole genome shotgun (WGS) entry which is preliminary data.</text>
</comment>
<dbReference type="EMBL" id="SZQL01000003">
    <property type="protein sequence ID" value="TKK70171.1"/>
    <property type="molecule type" value="Genomic_DNA"/>
</dbReference>
<feature type="signal peptide" evidence="1">
    <location>
        <begin position="1"/>
        <end position="20"/>
    </location>
</feature>
<proteinExistence type="predicted"/>
<organism evidence="3 4">
    <name type="scientific">Ilyomonas limi</name>
    <dbReference type="NCBI Taxonomy" id="2575867"/>
    <lineage>
        <taxon>Bacteria</taxon>
        <taxon>Pseudomonadati</taxon>
        <taxon>Bacteroidota</taxon>
        <taxon>Chitinophagia</taxon>
        <taxon>Chitinophagales</taxon>
        <taxon>Chitinophagaceae</taxon>
        <taxon>Ilyomonas</taxon>
    </lineage>
</organism>
<feature type="chain" id="PRO_5020223531" description="DUF5723 domain-containing protein" evidence="1">
    <location>
        <begin position="21"/>
        <end position="492"/>
    </location>
</feature>
<dbReference type="AlphaFoldDB" id="A0A4U3L4Q5"/>
<gene>
    <name evidence="3" type="ORF">FC093_05325</name>
</gene>
<accession>A0A4U3L4Q5</accession>
<evidence type="ECO:0000256" key="1">
    <source>
        <dbReference type="SAM" id="SignalP"/>
    </source>
</evidence>
<dbReference type="OrthoDB" id="9805336at2"/>
<evidence type="ECO:0000259" key="2">
    <source>
        <dbReference type="Pfam" id="PF18990"/>
    </source>
</evidence>
<evidence type="ECO:0000313" key="4">
    <source>
        <dbReference type="Proteomes" id="UP000305848"/>
    </source>
</evidence>